<dbReference type="PANTHER" id="PTHR13023">
    <property type="entry name" value="APYRASE"/>
    <property type="match status" value="1"/>
</dbReference>
<sequence>MSSSGSSSPGLPRSESMAYPRNHGGFLSKAQWILRQHSTAVLSTLAFLCFVLIVSSDFLHDSAGPGSLRGKFMSSSGGSMQFGGALKPGYFSVEASRVGENQFHFAAVTDLDQLSLMKEERKPTYRSMLLPGMITRDPATNKYTIDMDEPRTLKTMHNEAGRGGEFSELSVFNGRLLTFDDRTGDVFEILNTKNGKDSFVVPRYVITEGEGDTDKGMKWEWSTIKDGELWMGSMGKEFTNPDGSIANVNNLWVTIMSPSGEFRRINWSKQFGFVRHALGCDSPGYLIHEAINWSPHLHKWVFAPRRISTEAYDDVKDERRGSNKVVLVNENFTSFQIVEVKMADKDGLHGFSSFAFVPGTKDRHAIALRSVEENCAGDDLNVCKQRSYIVIFDVLTGEVLMDEVKIKDDMKYEGIEFVNMYTTPPAVSSG</sequence>
<reference evidence="2" key="1">
    <citation type="journal article" date="2021" name="Sci. Rep.">
        <title>Diploid genomic architecture of Nitzschia inconspicua, an elite biomass production diatom.</title>
        <authorList>
            <person name="Oliver A."/>
            <person name="Podell S."/>
            <person name="Pinowska A."/>
            <person name="Traller J.C."/>
            <person name="Smith S.R."/>
            <person name="McClure R."/>
            <person name="Beliaev A."/>
            <person name="Bohutskyi P."/>
            <person name="Hill E.A."/>
            <person name="Rabines A."/>
            <person name="Zheng H."/>
            <person name="Allen L.Z."/>
            <person name="Kuo A."/>
            <person name="Grigoriev I.V."/>
            <person name="Allen A.E."/>
            <person name="Hazlebeck D."/>
            <person name="Allen E.E."/>
        </authorList>
    </citation>
    <scope>NUCLEOTIDE SEQUENCE</scope>
    <source>
        <strain evidence="2">Hildebrandi</strain>
    </source>
</reference>
<dbReference type="OrthoDB" id="25028at2759"/>
<proteinExistence type="predicted"/>
<feature type="binding site" evidence="1">
    <location>
        <position position="289"/>
    </location>
    <ligand>
        <name>Ca(2+)</name>
        <dbReference type="ChEBI" id="CHEBI:29108"/>
    </ligand>
</feature>
<evidence type="ECO:0000256" key="1">
    <source>
        <dbReference type="PIRSR" id="PIRSR609283-1"/>
    </source>
</evidence>
<organism evidence="2 3">
    <name type="scientific">Nitzschia inconspicua</name>
    <dbReference type="NCBI Taxonomy" id="303405"/>
    <lineage>
        <taxon>Eukaryota</taxon>
        <taxon>Sar</taxon>
        <taxon>Stramenopiles</taxon>
        <taxon>Ochrophyta</taxon>
        <taxon>Bacillariophyta</taxon>
        <taxon>Bacillariophyceae</taxon>
        <taxon>Bacillariophycidae</taxon>
        <taxon>Bacillariales</taxon>
        <taxon>Bacillariaceae</taxon>
        <taxon>Nitzschia</taxon>
    </lineage>
</organism>
<dbReference type="GO" id="GO:0045134">
    <property type="term" value="F:UDP phosphatase activity"/>
    <property type="evidence" value="ECO:0007669"/>
    <property type="project" value="TreeGrafter"/>
</dbReference>
<dbReference type="Proteomes" id="UP000693970">
    <property type="component" value="Unassembled WGS sequence"/>
</dbReference>
<name>A0A9K3L0N1_9STRA</name>
<dbReference type="InterPro" id="IPR009283">
    <property type="entry name" value="Apyrase"/>
</dbReference>
<comment type="cofactor">
    <cofactor evidence="1">
        <name>Ca(2+)</name>
        <dbReference type="ChEBI" id="CHEBI:29108"/>
    </cofactor>
</comment>
<dbReference type="PANTHER" id="PTHR13023:SF3">
    <property type="entry name" value="SOLUBLE CALCIUM-ACTIVATED NUCLEOTIDASE 1"/>
    <property type="match status" value="1"/>
</dbReference>
<gene>
    <name evidence="2" type="ORF">IV203_008728</name>
</gene>
<evidence type="ECO:0000313" key="3">
    <source>
        <dbReference type="Proteomes" id="UP000693970"/>
    </source>
</evidence>
<reference evidence="2" key="2">
    <citation type="submission" date="2021-04" db="EMBL/GenBank/DDBJ databases">
        <authorList>
            <person name="Podell S."/>
        </authorList>
    </citation>
    <scope>NUCLEOTIDE SEQUENCE</scope>
    <source>
        <strain evidence="2">Hildebrandi</strain>
    </source>
</reference>
<evidence type="ECO:0000313" key="2">
    <source>
        <dbReference type="EMBL" id="KAG7352680.1"/>
    </source>
</evidence>
<dbReference type="EMBL" id="JAGRRH010000017">
    <property type="protein sequence ID" value="KAG7352680.1"/>
    <property type="molecule type" value="Genomic_DNA"/>
</dbReference>
<feature type="binding site" evidence="1">
    <location>
        <position position="167"/>
    </location>
    <ligand>
        <name>Ca(2+)</name>
        <dbReference type="ChEBI" id="CHEBI:29108"/>
    </ligand>
</feature>
<comment type="caution">
    <text evidence="2">The sequence shown here is derived from an EMBL/GenBank/DDBJ whole genome shotgun (WGS) entry which is preliminary data.</text>
</comment>
<keyword evidence="3" id="KW-1185">Reference proteome</keyword>
<dbReference type="GO" id="GO:0004382">
    <property type="term" value="F:GDP phosphatase activity"/>
    <property type="evidence" value="ECO:0007669"/>
    <property type="project" value="TreeGrafter"/>
</dbReference>
<dbReference type="GO" id="GO:0030166">
    <property type="term" value="P:proteoglycan biosynthetic process"/>
    <property type="evidence" value="ECO:0007669"/>
    <property type="project" value="TreeGrafter"/>
</dbReference>
<keyword evidence="1" id="KW-0106">Calcium</keyword>
<feature type="binding site" evidence="1">
    <location>
        <position position="352"/>
    </location>
    <ligand>
        <name>Ca(2+)</name>
        <dbReference type="ChEBI" id="CHEBI:29108"/>
    </ligand>
</feature>
<keyword evidence="1" id="KW-0479">Metal-binding</keyword>
<dbReference type="GO" id="GO:0005509">
    <property type="term" value="F:calcium ion binding"/>
    <property type="evidence" value="ECO:0007669"/>
    <property type="project" value="InterPro"/>
</dbReference>
<feature type="binding site" evidence="1">
    <location>
        <position position="220"/>
    </location>
    <ligand>
        <name>Ca(2+)</name>
        <dbReference type="ChEBI" id="CHEBI:29108"/>
    </ligand>
</feature>
<dbReference type="Pfam" id="PF06079">
    <property type="entry name" value="Apyrase"/>
    <property type="match status" value="1"/>
</dbReference>
<protein>
    <submittedName>
        <fullName evidence="2">Apyrase</fullName>
    </submittedName>
</protein>
<feature type="binding site" evidence="1">
    <location>
        <position position="413"/>
    </location>
    <ligand>
        <name>Ca(2+)</name>
        <dbReference type="ChEBI" id="CHEBI:29108"/>
    </ligand>
</feature>
<dbReference type="AlphaFoldDB" id="A0A9K3L0N1"/>
<feature type="binding site" evidence="1">
    <location>
        <position position="168"/>
    </location>
    <ligand>
        <name>Ca(2+)</name>
        <dbReference type="ChEBI" id="CHEBI:29108"/>
    </ligand>
</feature>
<accession>A0A9K3L0N1</accession>